<dbReference type="KEGG" id="nfl:COO91_03836"/>
<sequence>MLYKKYDTKVKITIALIYTKLNLLVALIIAKKNAEDNLRELLENSASEPTLDLLDKSKIRTPPRQSYALSPLPASGEGLGVGC</sequence>
<gene>
    <name evidence="3" type="ORF">COO91_03836</name>
</gene>
<accession>A0A2K8SQZ0</accession>
<evidence type="ECO:0000313" key="4">
    <source>
        <dbReference type="Proteomes" id="UP000232003"/>
    </source>
</evidence>
<evidence type="ECO:0000256" key="2">
    <source>
        <dbReference type="SAM" id="Phobius"/>
    </source>
</evidence>
<keyword evidence="4" id="KW-1185">Reference proteome</keyword>
<reference evidence="3 4" key="1">
    <citation type="submission" date="2017-11" db="EMBL/GenBank/DDBJ databases">
        <title>Complete genome of a free-living desiccation-tolerant cyanobacterium and its photosynthetic adaptation to extreme terrestrial habitat.</title>
        <authorList>
            <person name="Shang J."/>
        </authorList>
    </citation>
    <scope>NUCLEOTIDE SEQUENCE [LARGE SCALE GENOMIC DNA]</scope>
    <source>
        <strain evidence="3 4">CCNUN1</strain>
    </source>
</reference>
<feature type="region of interest" description="Disordered" evidence="1">
    <location>
        <begin position="64"/>
        <end position="83"/>
    </location>
</feature>
<organism evidence="3 4">
    <name type="scientific">Nostoc flagelliforme CCNUN1</name>
    <dbReference type="NCBI Taxonomy" id="2038116"/>
    <lineage>
        <taxon>Bacteria</taxon>
        <taxon>Bacillati</taxon>
        <taxon>Cyanobacteriota</taxon>
        <taxon>Cyanophyceae</taxon>
        <taxon>Nostocales</taxon>
        <taxon>Nostocaceae</taxon>
        <taxon>Nostoc</taxon>
    </lineage>
</organism>
<keyword evidence="2" id="KW-0472">Membrane</keyword>
<dbReference type="AlphaFoldDB" id="A0A2K8SQZ0"/>
<proteinExistence type="predicted"/>
<keyword evidence="2" id="KW-0812">Transmembrane</keyword>
<dbReference type="EMBL" id="CP024785">
    <property type="protein sequence ID" value="AUB37884.1"/>
    <property type="molecule type" value="Genomic_DNA"/>
</dbReference>
<name>A0A2K8SQZ0_9NOSO</name>
<keyword evidence="2" id="KW-1133">Transmembrane helix</keyword>
<evidence type="ECO:0000313" key="3">
    <source>
        <dbReference type="EMBL" id="AUB37884.1"/>
    </source>
</evidence>
<dbReference type="Proteomes" id="UP000232003">
    <property type="component" value="Chromosome"/>
</dbReference>
<evidence type="ECO:0000256" key="1">
    <source>
        <dbReference type="SAM" id="MobiDB-lite"/>
    </source>
</evidence>
<protein>
    <submittedName>
        <fullName evidence="3">Uncharacterized protein</fullName>
    </submittedName>
</protein>
<feature type="transmembrane region" description="Helical" evidence="2">
    <location>
        <begin position="12"/>
        <end position="30"/>
    </location>
</feature>